<dbReference type="EMBL" id="MU967165">
    <property type="protein sequence ID" value="KAK6646369.1"/>
    <property type="molecule type" value="Genomic_DNA"/>
</dbReference>
<evidence type="ECO:0000313" key="1">
    <source>
        <dbReference type="EMBL" id="KAK6646369.1"/>
    </source>
</evidence>
<accession>A0ACC3P2B6</accession>
<dbReference type="Proteomes" id="UP000298652">
    <property type="component" value="Unassembled WGS sequence"/>
</dbReference>
<comment type="caution">
    <text evidence="1">The sequence shown here is derived from an EMBL/GenBank/DDBJ whole genome shotgun (WGS) entry which is preliminary data.</text>
</comment>
<reference evidence="1 2" key="1">
    <citation type="journal article" date="2020" name="Nat. Biotechnol.">
        <title>A genome resource for green millet Setaria viridis enables discovery of agronomically valuable loci.</title>
        <authorList>
            <person name="Mamidi S."/>
            <person name="Healey A."/>
            <person name="Huang P."/>
            <person name="Grimwood J."/>
            <person name="Jenkins J."/>
            <person name="Barry K."/>
            <person name="Sreedasyam A."/>
            <person name="Shu S."/>
            <person name="Lovell J.T."/>
            <person name="Feldman M."/>
            <person name="Wu J."/>
            <person name="Yu Y."/>
            <person name="Chen C."/>
            <person name="Johnson J."/>
            <person name="Sakakibara H."/>
            <person name="Kiba T."/>
            <person name="Sakurai T."/>
            <person name="Tavares R."/>
            <person name="Nusinow D.A."/>
            <person name="Baxter I."/>
            <person name="Schmutz J."/>
            <person name="Brutnell T.P."/>
            <person name="Kellogg E.A."/>
        </authorList>
    </citation>
    <scope>NUCLEOTIDE SEQUENCE [LARGE SCALE GENOMIC DNA]</scope>
    <source>
        <strain evidence="2">cv. A10</strain>
    </source>
</reference>
<proteinExistence type="predicted"/>
<name>A0ACC3P2B6_SETVI</name>
<keyword evidence="2" id="KW-1185">Reference proteome</keyword>
<protein>
    <submittedName>
        <fullName evidence="1">Uncharacterized protein</fullName>
    </submittedName>
</protein>
<evidence type="ECO:0000313" key="2">
    <source>
        <dbReference type="Proteomes" id="UP000298652"/>
    </source>
</evidence>
<organism evidence="1 2">
    <name type="scientific">Setaria viridis</name>
    <name type="common">Green bristlegrass</name>
    <name type="synonym">Setaria italica subsp. viridis</name>
    <dbReference type="NCBI Taxonomy" id="4556"/>
    <lineage>
        <taxon>Eukaryota</taxon>
        <taxon>Viridiplantae</taxon>
        <taxon>Streptophyta</taxon>
        <taxon>Embryophyta</taxon>
        <taxon>Tracheophyta</taxon>
        <taxon>Spermatophyta</taxon>
        <taxon>Magnoliopsida</taxon>
        <taxon>Liliopsida</taxon>
        <taxon>Poales</taxon>
        <taxon>Poaceae</taxon>
        <taxon>PACMAD clade</taxon>
        <taxon>Panicoideae</taxon>
        <taxon>Panicodae</taxon>
        <taxon>Paniceae</taxon>
        <taxon>Cenchrinae</taxon>
        <taxon>Setaria</taxon>
    </lineage>
</organism>
<gene>
    <name evidence="1" type="ORF">SEVIR_J003804v4</name>
</gene>
<sequence>MKEFVYLSICFLLSILLSMSVVAVIYSKASTRPDGFAPTTIRKYVLVHFVSESRIAVGPLELQKRIQTCFPVKILLIKETQPSPSYYEITMGISSLNASKHTSQKVLRSPEFPNVCISFKKGWKSVLLHFVHVNQEQVTIFGATSLAETNNLIQKEKTRHKLSIKGRGAQLGKNQNRKGWAISARYFSLRNTLIACLIFNVISWLFRWEFPY</sequence>